<keyword evidence="3 8" id="KW-0540">Nuclease</keyword>
<dbReference type="InterPro" id="IPR022907">
    <property type="entry name" value="VapC_family"/>
</dbReference>
<evidence type="ECO:0000313" key="10">
    <source>
        <dbReference type="EMBL" id="MEA5610145.1"/>
    </source>
</evidence>
<dbReference type="InterPro" id="IPR029060">
    <property type="entry name" value="PIN-like_dom_sf"/>
</dbReference>
<dbReference type="EC" id="3.1.-.-" evidence="8"/>
<feature type="binding site" evidence="8">
    <location>
        <position position="97"/>
    </location>
    <ligand>
        <name>Mg(2+)</name>
        <dbReference type="ChEBI" id="CHEBI:18420"/>
    </ligand>
</feature>
<reference evidence="10 11" key="1">
    <citation type="submission" date="2023-12" db="EMBL/GenBank/DDBJ databases">
        <title>Baltic Sea Cyanobacteria.</title>
        <authorList>
            <person name="Delbaje E."/>
            <person name="Fewer D.P."/>
            <person name="Shishido T.K."/>
        </authorList>
    </citation>
    <scope>NUCLEOTIDE SEQUENCE [LARGE SCALE GENOMIC DNA]</scope>
    <source>
        <strain evidence="10 11">UHCC 0060</strain>
    </source>
</reference>
<evidence type="ECO:0000259" key="9">
    <source>
        <dbReference type="SMART" id="SM00670"/>
    </source>
</evidence>
<evidence type="ECO:0000256" key="3">
    <source>
        <dbReference type="ARBA" id="ARBA00022722"/>
    </source>
</evidence>
<comment type="caution">
    <text evidence="10">The sequence shown here is derived from an EMBL/GenBank/DDBJ whole genome shotgun (WGS) entry which is preliminary data.</text>
</comment>
<protein>
    <recommendedName>
        <fullName evidence="8">Ribonuclease VapC</fullName>
        <shortName evidence="8">RNase VapC</shortName>
        <ecNumber evidence="8">3.1.-.-</ecNumber>
    </recommendedName>
    <alternativeName>
        <fullName evidence="8">Toxin VapC</fullName>
    </alternativeName>
</protein>
<evidence type="ECO:0000256" key="8">
    <source>
        <dbReference type="HAMAP-Rule" id="MF_00265"/>
    </source>
</evidence>
<dbReference type="EMBL" id="JAYGHK010000078">
    <property type="protein sequence ID" value="MEA5610145.1"/>
    <property type="molecule type" value="Genomic_DNA"/>
</dbReference>
<proteinExistence type="inferred from homology"/>
<dbReference type="GeneID" id="78018046"/>
<comment type="function">
    <text evidence="8">Toxic component of a toxin-antitoxin (TA) system. An RNase.</text>
</comment>
<evidence type="ECO:0000256" key="2">
    <source>
        <dbReference type="ARBA" id="ARBA00022649"/>
    </source>
</evidence>
<evidence type="ECO:0000256" key="6">
    <source>
        <dbReference type="ARBA" id="ARBA00022842"/>
    </source>
</evidence>
<dbReference type="CDD" id="cd18753">
    <property type="entry name" value="PIN_VapC4-5_FitB-like"/>
    <property type="match status" value="1"/>
</dbReference>
<keyword evidence="11" id="KW-1185">Reference proteome</keyword>
<keyword evidence="2 8" id="KW-1277">Toxin-antitoxin system</keyword>
<comment type="similarity">
    <text evidence="7 8">Belongs to the PINc/VapC protein family.</text>
</comment>
<keyword evidence="8" id="KW-0800">Toxin</keyword>
<evidence type="ECO:0000256" key="7">
    <source>
        <dbReference type="ARBA" id="ARBA00038093"/>
    </source>
</evidence>
<dbReference type="Gene3D" id="3.40.50.1010">
    <property type="entry name" value="5'-nuclease"/>
    <property type="match status" value="1"/>
</dbReference>
<dbReference type="InterPro" id="IPR050556">
    <property type="entry name" value="Type_II_TA_system_RNase"/>
</dbReference>
<dbReference type="SMART" id="SM00670">
    <property type="entry name" value="PINc"/>
    <property type="match status" value="1"/>
</dbReference>
<evidence type="ECO:0000256" key="1">
    <source>
        <dbReference type="ARBA" id="ARBA00001946"/>
    </source>
</evidence>
<evidence type="ECO:0000256" key="5">
    <source>
        <dbReference type="ARBA" id="ARBA00022801"/>
    </source>
</evidence>
<feature type="domain" description="PIN" evidence="9">
    <location>
        <begin position="3"/>
        <end position="120"/>
    </location>
</feature>
<organism evidence="10 11">
    <name type="scientific">Nodularia spumigena UHCC 0060</name>
    <dbReference type="NCBI Taxonomy" id="3110300"/>
    <lineage>
        <taxon>Bacteria</taxon>
        <taxon>Bacillati</taxon>
        <taxon>Cyanobacteriota</taxon>
        <taxon>Cyanophyceae</taxon>
        <taxon>Nostocales</taxon>
        <taxon>Nodulariaceae</taxon>
        <taxon>Nodularia</taxon>
    </lineage>
</organism>
<dbReference type="PANTHER" id="PTHR33653:SF1">
    <property type="entry name" value="RIBONUCLEASE VAPC2"/>
    <property type="match status" value="1"/>
</dbReference>
<gene>
    <name evidence="8" type="primary">vapC</name>
    <name evidence="10" type="ORF">VB695_19070</name>
</gene>
<keyword evidence="4 8" id="KW-0479">Metal-binding</keyword>
<sequence>MSGRYLLDTNIIIALFADEAIVKSNLAQANEVFIPSFVIGELCYGAKKSGRVEANLARVDELVVSSTILGCDAQTARQYGEVKNKLRLKGRPLPENDIWIASLALQHALILVTRDAHFQEVESLQAVAW</sequence>
<dbReference type="Proteomes" id="UP001303285">
    <property type="component" value="Unassembled WGS sequence"/>
</dbReference>
<keyword evidence="5 8" id="KW-0378">Hydrolase</keyword>
<dbReference type="PANTHER" id="PTHR33653">
    <property type="entry name" value="RIBONUCLEASE VAPC2"/>
    <property type="match status" value="1"/>
</dbReference>
<comment type="cofactor">
    <cofactor evidence="1 8">
        <name>Mg(2+)</name>
        <dbReference type="ChEBI" id="CHEBI:18420"/>
    </cofactor>
</comment>
<dbReference type="Pfam" id="PF01850">
    <property type="entry name" value="PIN"/>
    <property type="match status" value="1"/>
</dbReference>
<dbReference type="InterPro" id="IPR002716">
    <property type="entry name" value="PIN_dom"/>
</dbReference>
<dbReference type="SUPFAM" id="SSF88723">
    <property type="entry name" value="PIN domain-like"/>
    <property type="match status" value="1"/>
</dbReference>
<feature type="binding site" evidence="8">
    <location>
        <position position="8"/>
    </location>
    <ligand>
        <name>Mg(2+)</name>
        <dbReference type="ChEBI" id="CHEBI:18420"/>
    </ligand>
</feature>
<evidence type="ECO:0000313" key="11">
    <source>
        <dbReference type="Proteomes" id="UP001303285"/>
    </source>
</evidence>
<accession>A0ABU5UV16</accession>
<keyword evidence="6 8" id="KW-0460">Magnesium</keyword>
<name>A0ABU5UV16_NODSP</name>
<dbReference type="RefSeq" id="WP_006198663.1">
    <property type="nucleotide sequence ID" value="NZ_JAYGHK010000078.1"/>
</dbReference>
<dbReference type="HAMAP" id="MF_00265">
    <property type="entry name" value="VapC_Nob1"/>
    <property type="match status" value="1"/>
</dbReference>
<evidence type="ECO:0000256" key="4">
    <source>
        <dbReference type="ARBA" id="ARBA00022723"/>
    </source>
</evidence>